<sequence>MRPSRTLLLNLQVFQKAGAPAAGLPQLDRTALSKGIAIVRKVLKENPAPHGLRTHEIYVLALKEQAPEGFKSTLQITPRQAALPHPEHPIRSKTFLKEILQHMQGYKDVKVVREVQGEEAGAQAAYVWKLVDKSALPNPQKKIIREPSVGIPLGLHEDVGHLNKRRQRARTGKIVRGILKIKAKQAAERESAAAAPSASTAPES</sequence>
<name>A0A8H6HHK3_9AGAR</name>
<dbReference type="OrthoDB" id="2587968at2759"/>
<dbReference type="AlphaFoldDB" id="A0A8H6HHK3"/>
<accession>A0A8H6HHK3</accession>
<protein>
    <submittedName>
        <fullName evidence="2">Uncharacterized protein</fullName>
    </submittedName>
</protein>
<organism evidence="2 3">
    <name type="scientific">Ephemerocybe angulata</name>
    <dbReference type="NCBI Taxonomy" id="980116"/>
    <lineage>
        <taxon>Eukaryota</taxon>
        <taxon>Fungi</taxon>
        <taxon>Dikarya</taxon>
        <taxon>Basidiomycota</taxon>
        <taxon>Agaricomycotina</taxon>
        <taxon>Agaricomycetes</taxon>
        <taxon>Agaricomycetidae</taxon>
        <taxon>Agaricales</taxon>
        <taxon>Agaricineae</taxon>
        <taxon>Psathyrellaceae</taxon>
        <taxon>Ephemerocybe</taxon>
    </lineage>
</organism>
<comment type="caution">
    <text evidence="2">The sequence shown here is derived from an EMBL/GenBank/DDBJ whole genome shotgun (WGS) entry which is preliminary data.</text>
</comment>
<evidence type="ECO:0000313" key="3">
    <source>
        <dbReference type="Proteomes" id="UP000521943"/>
    </source>
</evidence>
<feature type="region of interest" description="Disordered" evidence="1">
    <location>
        <begin position="184"/>
        <end position="204"/>
    </location>
</feature>
<evidence type="ECO:0000313" key="2">
    <source>
        <dbReference type="EMBL" id="KAF6747133.1"/>
    </source>
</evidence>
<gene>
    <name evidence="2" type="ORF">DFP72DRAFT_1075589</name>
</gene>
<feature type="compositionally biased region" description="Low complexity" evidence="1">
    <location>
        <begin position="192"/>
        <end position="204"/>
    </location>
</feature>
<keyword evidence="3" id="KW-1185">Reference proteome</keyword>
<evidence type="ECO:0000256" key="1">
    <source>
        <dbReference type="SAM" id="MobiDB-lite"/>
    </source>
</evidence>
<dbReference type="EMBL" id="JACGCI010000084">
    <property type="protein sequence ID" value="KAF6747133.1"/>
    <property type="molecule type" value="Genomic_DNA"/>
</dbReference>
<reference evidence="2 3" key="1">
    <citation type="submission" date="2020-07" db="EMBL/GenBank/DDBJ databases">
        <title>Comparative genomics of pyrophilous fungi reveals a link between fire events and developmental genes.</title>
        <authorList>
            <consortium name="DOE Joint Genome Institute"/>
            <person name="Steindorff A.S."/>
            <person name="Carver A."/>
            <person name="Calhoun S."/>
            <person name="Stillman K."/>
            <person name="Liu H."/>
            <person name="Lipzen A."/>
            <person name="Pangilinan J."/>
            <person name="Labutti K."/>
            <person name="Bruns T.D."/>
            <person name="Grigoriev I.V."/>
        </authorList>
    </citation>
    <scope>NUCLEOTIDE SEQUENCE [LARGE SCALE GENOMIC DNA]</scope>
    <source>
        <strain evidence="2 3">CBS 144469</strain>
    </source>
</reference>
<dbReference type="Proteomes" id="UP000521943">
    <property type="component" value="Unassembled WGS sequence"/>
</dbReference>
<proteinExistence type="predicted"/>